<proteinExistence type="predicted"/>
<dbReference type="EMBL" id="JAVDWE010000001">
    <property type="protein sequence ID" value="MDR7092654.1"/>
    <property type="molecule type" value="Genomic_DNA"/>
</dbReference>
<evidence type="ECO:0000313" key="1">
    <source>
        <dbReference type="EMBL" id="MDR7092654.1"/>
    </source>
</evidence>
<accession>A0ABU1V5C0</accession>
<keyword evidence="2" id="KW-1185">Reference proteome</keyword>
<sequence>MDFDPWVRSVKHVSKEKGKEGTLVEVGLKPVCLESWWTSSHYLIAYMRRSSLEAYEASLAKAYAKAQWSTRELNGLKWRVAQVPSSQMEPRKPNGGGEAYQAWLTELGDTGYVMSFEMGASKESLDYPKAHEAIEAVLQHLLNTFTIERLHP</sequence>
<organism evidence="1 2">
    <name type="scientific">Hydrogenophaga laconesensis</name>
    <dbReference type="NCBI Taxonomy" id="1805971"/>
    <lineage>
        <taxon>Bacteria</taxon>
        <taxon>Pseudomonadati</taxon>
        <taxon>Pseudomonadota</taxon>
        <taxon>Betaproteobacteria</taxon>
        <taxon>Burkholderiales</taxon>
        <taxon>Comamonadaceae</taxon>
        <taxon>Hydrogenophaga</taxon>
    </lineage>
</organism>
<protein>
    <submittedName>
        <fullName evidence="1">Uncharacterized protein</fullName>
    </submittedName>
</protein>
<gene>
    <name evidence="1" type="ORF">J2X09_000377</name>
</gene>
<reference evidence="1 2" key="1">
    <citation type="submission" date="2023-07" db="EMBL/GenBank/DDBJ databases">
        <title>Sorghum-associated microbial communities from plants grown in Nebraska, USA.</title>
        <authorList>
            <person name="Schachtman D."/>
        </authorList>
    </citation>
    <scope>NUCLEOTIDE SEQUENCE [LARGE SCALE GENOMIC DNA]</scope>
    <source>
        <strain evidence="1 2">BE240</strain>
    </source>
</reference>
<comment type="caution">
    <text evidence="1">The sequence shown here is derived from an EMBL/GenBank/DDBJ whole genome shotgun (WGS) entry which is preliminary data.</text>
</comment>
<name>A0ABU1V5C0_9BURK</name>
<dbReference type="RefSeq" id="WP_204731660.1">
    <property type="nucleotide sequence ID" value="NZ_JAVDWE010000001.1"/>
</dbReference>
<dbReference type="Proteomes" id="UP001265550">
    <property type="component" value="Unassembled WGS sequence"/>
</dbReference>
<evidence type="ECO:0000313" key="2">
    <source>
        <dbReference type="Proteomes" id="UP001265550"/>
    </source>
</evidence>